<protein>
    <submittedName>
        <fullName evidence="2">Uncharacterized protein</fullName>
    </submittedName>
</protein>
<dbReference type="AlphaFoldDB" id="A0A8J5R7P4"/>
<name>A0A8J5R7P4_ZIZPA</name>
<evidence type="ECO:0000313" key="3">
    <source>
        <dbReference type="Proteomes" id="UP000729402"/>
    </source>
</evidence>
<organism evidence="2 3">
    <name type="scientific">Zizania palustris</name>
    <name type="common">Northern wild rice</name>
    <dbReference type="NCBI Taxonomy" id="103762"/>
    <lineage>
        <taxon>Eukaryota</taxon>
        <taxon>Viridiplantae</taxon>
        <taxon>Streptophyta</taxon>
        <taxon>Embryophyta</taxon>
        <taxon>Tracheophyta</taxon>
        <taxon>Spermatophyta</taxon>
        <taxon>Magnoliopsida</taxon>
        <taxon>Liliopsida</taxon>
        <taxon>Poales</taxon>
        <taxon>Poaceae</taxon>
        <taxon>BOP clade</taxon>
        <taxon>Oryzoideae</taxon>
        <taxon>Oryzeae</taxon>
        <taxon>Zizaniinae</taxon>
        <taxon>Zizania</taxon>
    </lineage>
</organism>
<feature type="compositionally biased region" description="Basic residues" evidence="1">
    <location>
        <begin position="49"/>
        <end position="70"/>
    </location>
</feature>
<reference evidence="2" key="1">
    <citation type="journal article" date="2021" name="bioRxiv">
        <title>Whole Genome Assembly and Annotation of Northern Wild Rice, Zizania palustris L., Supports a Whole Genome Duplication in the Zizania Genus.</title>
        <authorList>
            <person name="Haas M."/>
            <person name="Kono T."/>
            <person name="Macchietto M."/>
            <person name="Millas R."/>
            <person name="McGilp L."/>
            <person name="Shao M."/>
            <person name="Duquette J."/>
            <person name="Hirsch C.N."/>
            <person name="Kimball J."/>
        </authorList>
    </citation>
    <scope>NUCLEOTIDE SEQUENCE</scope>
    <source>
        <tissue evidence="2">Fresh leaf tissue</tissue>
    </source>
</reference>
<reference evidence="2" key="2">
    <citation type="submission" date="2021-02" db="EMBL/GenBank/DDBJ databases">
        <authorList>
            <person name="Kimball J.A."/>
            <person name="Haas M.W."/>
            <person name="Macchietto M."/>
            <person name="Kono T."/>
            <person name="Duquette J."/>
            <person name="Shao M."/>
        </authorList>
    </citation>
    <scope>NUCLEOTIDE SEQUENCE</scope>
    <source>
        <tissue evidence="2">Fresh leaf tissue</tissue>
    </source>
</reference>
<comment type="caution">
    <text evidence="2">The sequence shown here is derived from an EMBL/GenBank/DDBJ whole genome shotgun (WGS) entry which is preliminary data.</text>
</comment>
<evidence type="ECO:0000313" key="2">
    <source>
        <dbReference type="EMBL" id="KAG8040733.1"/>
    </source>
</evidence>
<proteinExistence type="predicted"/>
<dbReference type="Proteomes" id="UP000729402">
    <property type="component" value="Unassembled WGS sequence"/>
</dbReference>
<feature type="region of interest" description="Disordered" evidence="1">
    <location>
        <begin position="49"/>
        <end position="95"/>
    </location>
</feature>
<feature type="region of interest" description="Disordered" evidence="1">
    <location>
        <begin position="21"/>
        <end position="40"/>
    </location>
</feature>
<keyword evidence="3" id="KW-1185">Reference proteome</keyword>
<sequence length="114" mass="12429">MLVHEAREAAHVLGLQAQYDVPAFSAPSRRTSRPGKDAPVTACRRAALRHGGRTRRLRPGQPAGRRRQAGSHRETEASSGLGGRVQDSTVTWSKRDHWSASWPLATTSPVSLLL</sequence>
<evidence type="ECO:0000256" key="1">
    <source>
        <dbReference type="SAM" id="MobiDB-lite"/>
    </source>
</evidence>
<dbReference type="EMBL" id="JAAALK010001735">
    <property type="protein sequence ID" value="KAG8040733.1"/>
    <property type="molecule type" value="Genomic_DNA"/>
</dbReference>
<accession>A0A8J5R7P4</accession>
<gene>
    <name evidence="2" type="ORF">GUJ93_ZPchr0337g7095</name>
</gene>